<organism evidence="1">
    <name type="scientific">Turritis glabra</name>
    <name type="common">Tower mustard</name>
    <name type="synonym">Arabis glabra</name>
    <dbReference type="NCBI Taxonomy" id="63678"/>
    <lineage>
        <taxon>Eukaryota</taxon>
        <taxon>Viridiplantae</taxon>
        <taxon>Streptophyta</taxon>
        <taxon>Embryophyta</taxon>
        <taxon>Tracheophyta</taxon>
        <taxon>Spermatophyta</taxon>
        <taxon>Magnoliopsida</taxon>
        <taxon>eudicotyledons</taxon>
        <taxon>Gunneridae</taxon>
        <taxon>Pentapetalae</taxon>
        <taxon>rosids</taxon>
        <taxon>malvids</taxon>
        <taxon>Brassicales</taxon>
        <taxon>Brassicaceae</taxon>
        <taxon>Turritideae</taxon>
        <taxon>Turritis</taxon>
    </lineage>
</organism>
<geneLocation type="mitochondrion" evidence="1"/>
<protein>
    <submittedName>
        <fullName evidence="1">ORF108 protein</fullName>
    </submittedName>
</protein>
<keyword evidence="1" id="KW-0496">Mitochondrion</keyword>
<accession>A0A5H2V434</accession>
<reference evidence="1" key="1">
    <citation type="submission" date="2024-06" db="EMBL/GenBank/DDBJ databases">
        <title>Organellar genome sequences of Turritis glabra.</title>
        <authorList>
            <person name="Kawabe A."/>
        </authorList>
    </citation>
    <scope>NUCLEOTIDE SEQUENCE</scope>
    <source>
        <strain evidence="1">OhmiShirahama</strain>
    </source>
</reference>
<dbReference type="EMBL" id="LC325489">
    <property type="protein sequence ID" value="BBB05356.1"/>
    <property type="molecule type" value="Genomic_DNA"/>
</dbReference>
<evidence type="ECO:0000313" key="1">
    <source>
        <dbReference type="EMBL" id="BBB05356.1"/>
    </source>
</evidence>
<proteinExistence type="predicted"/>
<sequence length="108" mass="12183">MQCPFFIKSLTRAWVRETSFPYNSDLVPVADRAISKPRTMPQLRAFAITNLTLYSIILATSSLTDTPPRLRSVGWKLSHPNRMSPEISQINPLSPNGPIIINYSPEKL</sequence>
<name>A0A5H2V434_TURGL</name>
<dbReference type="AlphaFoldDB" id="A0A5H2V434"/>